<evidence type="ECO:0000313" key="2">
    <source>
        <dbReference type="Proteomes" id="UP000789702"/>
    </source>
</evidence>
<gene>
    <name evidence="1" type="ORF">DHETER_LOCUS9538</name>
</gene>
<name>A0ACA9NI23_9GLOM</name>
<accession>A0ACA9NI23</accession>
<protein>
    <submittedName>
        <fullName evidence="1">6174_t:CDS:1</fullName>
    </submittedName>
</protein>
<organism evidence="1 2">
    <name type="scientific">Dentiscutata heterogama</name>
    <dbReference type="NCBI Taxonomy" id="1316150"/>
    <lineage>
        <taxon>Eukaryota</taxon>
        <taxon>Fungi</taxon>
        <taxon>Fungi incertae sedis</taxon>
        <taxon>Mucoromycota</taxon>
        <taxon>Glomeromycotina</taxon>
        <taxon>Glomeromycetes</taxon>
        <taxon>Diversisporales</taxon>
        <taxon>Gigasporaceae</taxon>
        <taxon>Dentiscutata</taxon>
    </lineage>
</organism>
<sequence>IHTLNTSNRRQNRDVENTTPAPPIEEVEHSPSIISRKSQRHLPYPTSPHNNTNINNPNEAQNNNQSQDSSNYKVAVSG</sequence>
<comment type="caution">
    <text evidence="1">The sequence shown here is derived from an EMBL/GenBank/DDBJ whole genome shotgun (WGS) entry which is preliminary data.</text>
</comment>
<keyword evidence="2" id="KW-1185">Reference proteome</keyword>
<reference evidence="1" key="1">
    <citation type="submission" date="2021-06" db="EMBL/GenBank/DDBJ databases">
        <authorList>
            <person name="Kallberg Y."/>
            <person name="Tangrot J."/>
            <person name="Rosling A."/>
        </authorList>
    </citation>
    <scope>NUCLEOTIDE SEQUENCE</scope>
    <source>
        <strain evidence="1">IL203A</strain>
    </source>
</reference>
<proteinExistence type="predicted"/>
<feature type="non-terminal residue" evidence="1">
    <location>
        <position position="1"/>
    </location>
</feature>
<evidence type="ECO:0000313" key="1">
    <source>
        <dbReference type="EMBL" id="CAG8656272.1"/>
    </source>
</evidence>
<dbReference type="EMBL" id="CAJVPU010016914">
    <property type="protein sequence ID" value="CAG8656272.1"/>
    <property type="molecule type" value="Genomic_DNA"/>
</dbReference>
<feature type="non-terminal residue" evidence="1">
    <location>
        <position position="78"/>
    </location>
</feature>
<dbReference type="Proteomes" id="UP000789702">
    <property type="component" value="Unassembled WGS sequence"/>
</dbReference>